<dbReference type="RefSeq" id="WP_062844833.1">
    <property type="nucleotide sequence ID" value="NZ_CP014945.1"/>
</dbReference>
<evidence type="ECO:0000313" key="1">
    <source>
        <dbReference type="EMBL" id="AMT97245.1"/>
    </source>
</evidence>
<accession>A0ABN4N2Q2</accession>
<dbReference type="GeneID" id="33060561"/>
<evidence type="ECO:0000313" key="2">
    <source>
        <dbReference type="Proteomes" id="UP000076104"/>
    </source>
</evidence>
<sequence>MCNLNLTSKEDSLEITEPSMLIRINELFRDDMSDEELYNATRSSWRVSLNRANNVEYALSVYKGIVREVYLITAWQEADPTAHEKNNGRFEFIGNIAEDTIRNKYKLKSVKHYFKKGNMAPFMYINS</sequence>
<dbReference type="EMBL" id="CP014945">
    <property type="protein sequence ID" value="AMT97245.1"/>
    <property type="molecule type" value="Genomic_DNA"/>
</dbReference>
<name>A0ABN4N2Q2_9GAMM</name>
<keyword evidence="2" id="KW-1185">Reference proteome</keyword>
<reference evidence="1 2" key="1">
    <citation type="submission" date="2016-03" db="EMBL/GenBank/DDBJ databases">
        <title>Genome sequencing of Psychrobacter alimentarius PAMC 27889.</title>
        <authorList>
            <person name="Lee J."/>
            <person name="Kim O.-S."/>
        </authorList>
    </citation>
    <scope>NUCLEOTIDE SEQUENCE [LARGE SCALE GENOMIC DNA]</scope>
    <source>
        <strain evidence="1 2">PAMC 27889</strain>
    </source>
</reference>
<protein>
    <submittedName>
        <fullName evidence="1">Uncharacterized protein</fullName>
    </submittedName>
</protein>
<dbReference type="Proteomes" id="UP000076104">
    <property type="component" value="Chromosome"/>
</dbReference>
<organism evidence="1 2">
    <name type="scientific">Psychrobacter alimentarius</name>
    <dbReference type="NCBI Taxonomy" id="261164"/>
    <lineage>
        <taxon>Bacteria</taxon>
        <taxon>Pseudomonadati</taxon>
        <taxon>Pseudomonadota</taxon>
        <taxon>Gammaproteobacteria</taxon>
        <taxon>Moraxellales</taxon>
        <taxon>Moraxellaceae</taxon>
        <taxon>Psychrobacter</taxon>
    </lineage>
</organism>
<gene>
    <name evidence="1" type="ORF">A3K91_1644</name>
</gene>
<proteinExistence type="predicted"/>